<dbReference type="OrthoDB" id="1954652at2"/>
<dbReference type="PATRIC" id="fig|84022.6.peg.3756"/>
<feature type="transmembrane region" description="Helical" evidence="6">
    <location>
        <begin position="26"/>
        <end position="50"/>
    </location>
</feature>
<proteinExistence type="predicted"/>
<sequence length="135" mass="15082">MELIERMKMASDLRNMSAGEKVLGSVQVALLGISIVFAVLFLLFLAIHLMEKLLDRKKVKKKVIQPQPIAEVEEVLEEVSVDDTELVAVITAAVAASLNTPTDNIIVKNITRIPDTTPVWGKLGRMQQVKEYNRR</sequence>
<dbReference type="GO" id="GO:0015081">
    <property type="term" value="F:sodium ion transmembrane transporter activity"/>
    <property type="evidence" value="ECO:0007669"/>
    <property type="project" value="InterPro"/>
</dbReference>
<dbReference type="RefSeq" id="WP_052661584.1">
    <property type="nucleotide sequence ID" value="NZ_CP009687.1"/>
</dbReference>
<dbReference type="EMBL" id="CP009687">
    <property type="protein sequence ID" value="AKL97106.1"/>
    <property type="molecule type" value="Genomic_DNA"/>
</dbReference>
<accession>A0A0G3WEQ0</accession>
<organism evidence="7 8">
    <name type="scientific">Clostridium aceticum</name>
    <dbReference type="NCBI Taxonomy" id="84022"/>
    <lineage>
        <taxon>Bacteria</taxon>
        <taxon>Bacillati</taxon>
        <taxon>Bacillota</taxon>
        <taxon>Clostridia</taxon>
        <taxon>Eubacteriales</taxon>
        <taxon>Clostridiaceae</taxon>
        <taxon>Clostridium</taxon>
    </lineage>
</organism>
<gene>
    <name evidence="7" type="ORF">CACET_c36780</name>
</gene>
<dbReference type="AlphaFoldDB" id="A0A0G3WEQ0"/>
<evidence type="ECO:0000256" key="1">
    <source>
        <dbReference type="ARBA" id="ARBA00004236"/>
    </source>
</evidence>
<name>A0A0G3WEQ0_9CLOT</name>
<evidence type="ECO:0000256" key="3">
    <source>
        <dbReference type="ARBA" id="ARBA00022692"/>
    </source>
</evidence>
<protein>
    <submittedName>
        <fullName evidence="7">Sodium pump decarboxylases, gamma subunit</fullName>
    </submittedName>
</protein>
<keyword evidence="4 6" id="KW-1133">Transmembrane helix</keyword>
<dbReference type="KEGG" id="cace:CACET_c36780"/>
<dbReference type="GO" id="GO:0036376">
    <property type="term" value="P:sodium ion export across plasma membrane"/>
    <property type="evidence" value="ECO:0007669"/>
    <property type="project" value="InterPro"/>
</dbReference>
<evidence type="ECO:0000256" key="2">
    <source>
        <dbReference type="ARBA" id="ARBA00022475"/>
    </source>
</evidence>
<dbReference type="STRING" id="84022.CACET_c36780"/>
<keyword evidence="3 6" id="KW-0812">Transmembrane</keyword>
<keyword evidence="2" id="KW-1003">Cell membrane</keyword>
<dbReference type="InterPro" id="IPR005899">
    <property type="entry name" value="Na_pump_deCOase"/>
</dbReference>
<comment type="subcellular location">
    <subcellularLocation>
        <location evidence="1">Cell membrane</location>
    </subcellularLocation>
</comment>
<dbReference type="Pfam" id="PF04277">
    <property type="entry name" value="OAD_gamma"/>
    <property type="match status" value="1"/>
</dbReference>
<keyword evidence="5 6" id="KW-0472">Membrane</keyword>
<reference evidence="7 8" key="1">
    <citation type="submission" date="2014-10" db="EMBL/GenBank/DDBJ databases">
        <title>Genome sequence of Clostridium aceticum DSM 1496.</title>
        <authorList>
            <person name="Poehlein A."/>
            <person name="Schiel-Bengelsdorf B."/>
            <person name="Gottschalk G."/>
            <person name="Duerre P."/>
            <person name="Daniel R."/>
        </authorList>
    </citation>
    <scope>NUCLEOTIDE SEQUENCE [LARGE SCALE GENOMIC DNA]</scope>
    <source>
        <strain evidence="7 8">DSM 1496</strain>
    </source>
</reference>
<dbReference type="Proteomes" id="UP000035704">
    <property type="component" value="Chromosome"/>
</dbReference>
<keyword evidence="8" id="KW-1185">Reference proteome</keyword>
<evidence type="ECO:0000256" key="6">
    <source>
        <dbReference type="SAM" id="Phobius"/>
    </source>
</evidence>
<evidence type="ECO:0000256" key="4">
    <source>
        <dbReference type="ARBA" id="ARBA00022989"/>
    </source>
</evidence>
<dbReference type="GO" id="GO:0005886">
    <property type="term" value="C:plasma membrane"/>
    <property type="evidence" value="ECO:0007669"/>
    <property type="project" value="UniProtKB-SubCell"/>
</dbReference>
<evidence type="ECO:0000313" key="8">
    <source>
        <dbReference type="Proteomes" id="UP000035704"/>
    </source>
</evidence>
<evidence type="ECO:0000313" key="7">
    <source>
        <dbReference type="EMBL" id="AKL97106.1"/>
    </source>
</evidence>
<evidence type="ECO:0000256" key="5">
    <source>
        <dbReference type="ARBA" id="ARBA00023136"/>
    </source>
</evidence>
<dbReference type="NCBIfam" id="TIGR01195">
    <property type="entry name" value="oadG_fam"/>
    <property type="match status" value="1"/>
</dbReference>